<name>A0A4V3WLI1_CAMSN</name>
<dbReference type="InterPro" id="IPR011598">
    <property type="entry name" value="bHLH_dom"/>
</dbReference>
<feature type="compositionally biased region" description="Basic and acidic residues" evidence="6">
    <location>
        <begin position="225"/>
        <end position="235"/>
    </location>
</feature>
<keyword evidence="7" id="KW-0732">Signal</keyword>
<organism evidence="9 10">
    <name type="scientific">Camellia sinensis var. sinensis</name>
    <name type="common">China tea</name>
    <dbReference type="NCBI Taxonomy" id="542762"/>
    <lineage>
        <taxon>Eukaryota</taxon>
        <taxon>Viridiplantae</taxon>
        <taxon>Streptophyta</taxon>
        <taxon>Embryophyta</taxon>
        <taxon>Tracheophyta</taxon>
        <taxon>Spermatophyta</taxon>
        <taxon>Magnoliopsida</taxon>
        <taxon>eudicotyledons</taxon>
        <taxon>Gunneridae</taxon>
        <taxon>Pentapetalae</taxon>
        <taxon>asterids</taxon>
        <taxon>Ericales</taxon>
        <taxon>Theaceae</taxon>
        <taxon>Camellia</taxon>
    </lineage>
</organism>
<dbReference type="PANTHER" id="PTHR46684:SF16">
    <property type="entry name" value="TRANSCRIPTION FACTOR BHLH67-LIKE ISOFORM X2"/>
    <property type="match status" value="1"/>
</dbReference>
<evidence type="ECO:0000256" key="4">
    <source>
        <dbReference type="ARBA" id="ARBA00023163"/>
    </source>
</evidence>
<dbReference type="GO" id="GO:0003700">
    <property type="term" value="F:DNA-binding transcription factor activity"/>
    <property type="evidence" value="ECO:0007669"/>
    <property type="project" value="InterPro"/>
</dbReference>
<reference evidence="9 10" key="1">
    <citation type="journal article" date="2018" name="Proc. Natl. Acad. Sci. U.S.A.">
        <title>Draft genome sequence of Camellia sinensis var. sinensis provides insights into the evolution of the tea genome and tea quality.</title>
        <authorList>
            <person name="Wei C."/>
            <person name="Yang H."/>
            <person name="Wang S."/>
            <person name="Zhao J."/>
            <person name="Liu C."/>
            <person name="Gao L."/>
            <person name="Xia E."/>
            <person name="Lu Y."/>
            <person name="Tai Y."/>
            <person name="She G."/>
            <person name="Sun J."/>
            <person name="Cao H."/>
            <person name="Tong W."/>
            <person name="Gao Q."/>
            <person name="Li Y."/>
            <person name="Deng W."/>
            <person name="Jiang X."/>
            <person name="Wang W."/>
            <person name="Chen Q."/>
            <person name="Zhang S."/>
            <person name="Li H."/>
            <person name="Wu J."/>
            <person name="Wang P."/>
            <person name="Li P."/>
            <person name="Shi C."/>
            <person name="Zheng F."/>
            <person name="Jian J."/>
            <person name="Huang B."/>
            <person name="Shan D."/>
            <person name="Shi M."/>
            <person name="Fang C."/>
            <person name="Yue Y."/>
            <person name="Li F."/>
            <person name="Li D."/>
            <person name="Wei S."/>
            <person name="Han B."/>
            <person name="Jiang C."/>
            <person name="Yin Y."/>
            <person name="Xia T."/>
            <person name="Zhang Z."/>
            <person name="Bennetzen J.L."/>
            <person name="Zhao S."/>
            <person name="Wan X."/>
        </authorList>
    </citation>
    <scope>NUCLEOTIDE SEQUENCE [LARGE SCALE GENOMIC DNA]</scope>
    <source>
        <strain evidence="10">cv. Shuchazao</strain>
        <tissue evidence="9">Leaf</tissue>
    </source>
</reference>
<feature type="signal peptide" evidence="7">
    <location>
        <begin position="1"/>
        <end position="22"/>
    </location>
</feature>
<dbReference type="InterPro" id="IPR054502">
    <property type="entry name" value="bHLH-TF_ACT-like_plant"/>
</dbReference>
<dbReference type="GO" id="GO:0046983">
    <property type="term" value="F:protein dimerization activity"/>
    <property type="evidence" value="ECO:0007669"/>
    <property type="project" value="InterPro"/>
</dbReference>
<sequence>MTFISPCIVLLGFILLKDNAYPFTPPLLKPSGMVFTTAELPFNRSKLAKLSHELFGEEHVDVETTNKTLGFSCFGQFVSADHHSLSFQEEEEEETQLRLRRSGSLEDKMPFLEMLQSVESPSYSPLCELSLQALLNLQQQQQSKNNPWDQSHSFQAPEQPESCLTSYHDVLVKSETNNQQQQVKPPVEEMEMEMEMAETRTGRDERGLKTVVKREKRKRMKPAAKNKEEAESQRMTHIAVERNRRRQMNDHLTSLRSLMPSSYIQRGDQASIIGGAIDFLKELEQLLQSLQAQKRMKKSELSSDQGRGGEEGGGGDTASSSTSSSSTTATENCTEVGITTTARSKGRSNEFTAEKKSAAADVRVTVIQKHVNLKVECPRIPGQLLKAIVALEGLKLTVLHLNITSFETSIHYSFNLKIEDDCEVGSADGIAVAVHQIFSFVNNDDI</sequence>
<dbReference type="GO" id="GO:0010052">
    <property type="term" value="P:guard cell differentiation"/>
    <property type="evidence" value="ECO:0007669"/>
    <property type="project" value="InterPro"/>
</dbReference>
<evidence type="ECO:0000256" key="2">
    <source>
        <dbReference type="ARBA" id="ARBA00023015"/>
    </source>
</evidence>
<dbReference type="InterPro" id="IPR036638">
    <property type="entry name" value="HLH_DNA-bd_sf"/>
</dbReference>
<evidence type="ECO:0000256" key="5">
    <source>
        <dbReference type="ARBA" id="ARBA00023242"/>
    </source>
</evidence>
<feature type="region of interest" description="Disordered" evidence="6">
    <location>
        <begin position="142"/>
        <end position="162"/>
    </location>
</feature>
<evidence type="ECO:0000313" key="10">
    <source>
        <dbReference type="Proteomes" id="UP000306102"/>
    </source>
</evidence>
<evidence type="ECO:0000256" key="7">
    <source>
        <dbReference type="SAM" id="SignalP"/>
    </source>
</evidence>
<dbReference type="GO" id="GO:0003677">
    <property type="term" value="F:DNA binding"/>
    <property type="evidence" value="ECO:0007669"/>
    <property type="project" value="UniProtKB-KW"/>
</dbReference>
<evidence type="ECO:0000256" key="6">
    <source>
        <dbReference type="SAM" id="MobiDB-lite"/>
    </source>
</evidence>
<accession>A0A4V3WLI1</accession>
<feature type="compositionally biased region" description="Basic residues" evidence="6">
    <location>
        <begin position="214"/>
        <end position="224"/>
    </location>
</feature>
<dbReference type="STRING" id="542762.A0A4V3WLI1"/>
<evidence type="ECO:0000259" key="8">
    <source>
        <dbReference type="PROSITE" id="PS50888"/>
    </source>
</evidence>
<protein>
    <recommendedName>
        <fullName evidence="8">BHLH domain-containing protein</fullName>
    </recommendedName>
</protein>
<dbReference type="Proteomes" id="UP000306102">
    <property type="component" value="Unassembled WGS sequence"/>
</dbReference>
<keyword evidence="4" id="KW-0804">Transcription</keyword>
<dbReference type="GO" id="GO:0045893">
    <property type="term" value="P:positive regulation of DNA-templated transcription"/>
    <property type="evidence" value="ECO:0007669"/>
    <property type="project" value="TreeGrafter"/>
</dbReference>
<dbReference type="Pfam" id="PF22754">
    <property type="entry name" value="bHLH-TF_ACT-like_plant"/>
    <property type="match status" value="1"/>
</dbReference>
<feature type="chain" id="PRO_5020878218" description="BHLH domain-containing protein" evidence="7">
    <location>
        <begin position="23"/>
        <end position="446"/>
    </location>
</feature>
<dbReference type="PANTHER" id="PTHR46684">
    <property type="entry name" value="TRANSCRIPTION FACTOR FAMA"/>
    <property type="match status" value="1"/>
</dbReference>
<dbReference type="InterPro" id="IPR044283">
    <property type="entry name" value="FAMA/SPEECHLESS/MUTE-like"/>
</dbReference>
<keyword evidence="10" id="KW-1185">Reference proteome</keyword>
<feature type="compositionally biased region" description="Polar residues" evidence="6">
    <location>
        <begin position="331"/>
        <end position="343"/>
    </location>
</feature>
<evidence type="ECO:0000313" key="9">
    <source>
        <dbReference type="EMBL" id="THG04907.1"/>
    </source>
</evidence>
<feature type="domain" description="BHLH" evidence="8">
    <location>
        <begin position="232"/>
        <end position="283"/>
    </location>
</feature>
<keyword evidence="2" id="KW-0805">Transcription regulation</keyword>
<dbReference type="Pfam" id="PF00010">
    <property type="entry name" value="HLH"/>
    <property type="match status" value="1"/>
</dbReference>
<keyword evidence="3" id="KW-0238">DNA-binding</keyword>
<comment type="subcellular location">
    <subcellularLocation>
        <location evidence="1">Nucleus</location>
    </subcellularLocation>
</comment>
<evidence type="ECO:0000256" key="3">
    <source>
        <dbReference type="ARBA" id="ARBA00023125"/>
    </source>
</evidence>
<dbReference type="Gene3D" id="4.10.280.10">
    <property type="entry name" value="Helix-loop-helix DNA-binding domain"/>
    <property type="match status" value="1"/>
</dbReference>
<dbReference type="SUPFAM" id="SSF47459">
    <property type="entry name" value="HLH, helix-loop-helix DNA-binding domain"/>
    <property type="match status" value="1"/>
</dbReference>
<dbReference type="CDD" id="cd11448">
    <property type="entry name" value="bHLH_AtFAMA_like"/>
    <property type="match status" value="1"/>
</dbReference>
<keyword evidence="5" id="KW-0539">Nucleus</keyword>
<dbReference type="PROSITE" id="PS50888">
    <property type="entry name" value="BHLH"/>
    <property type="match status" value="1"/>
</dbReference>
<dbReference type="AlphaFoldDB" id="A0A4V3WLI1"/>
<dbReference type="EMBL" id="SDRB02010693">
    <property type="protein sequence ID" value="THG04907.1"/>
    <property type="molecule type" value="Genomic_DNA"/>
</dbReference>
<gene>
    <name evidence="9" type="ORF">TEA_010148</name>
</gene>
<comment type="caution">
    <text evidence="9">The sequence shown here is derived from an EMBL/GenBank/DDBJ whole genome shotgun (WGS) entry which is preliminary data.</text>
</comment>
<proteinExistence type="predicted"/>
<evidence type="ECO:0000256" key="1">
    <source>
        <dbReference type="ARBA" id="ARBA00004123"/>
    </source>
</evidence>
<dbReference type="GO" id="GO:0005634">
    <property type="term" value="C:nucleus"/>
    <property type="evidence" value="ECO:0007669"/>
    <property type="project" value="UniProtKB-SubCell"/>
</dbReference>
<dbReference type="SMART" id="SM00353">
    <property type="entry name" value="HLH"/>
    <property type="match status" value="1"/>
</dbReference>
<feature type="compositionally biased region" description="Low complexity" evidence="6">
    <location>
        <begin position="317"/>
        <end position="330"/>
    </location>
</feature>
<feature type="region of interest" description="Disordered" evidence="6">
    <location>
        <begin position="295"/>
        <end position="351"/>
    </location>
</feature>
<feature type="region of interest" description="Disordered" evidence="6">
    <location>
        <begin position="213"/>
        <end position="235"/>
    </location>
</feature>
<feature type="compositionally biased region" description="Polar residues" evidence="6">
    <location>
        <begin position="143"/>
        <end position="156"/>
    </location>
</feature>
<dbReference type="SMR" id="A0A4V3WLI1"/>